<evidence type="ECO:0000313" key="7">
    <source>
        <dbReference type="Proteomes" id="UP000016646"/>
    </source>
</evidence>
<dbReference type="AlphaFoldDB" id="U1GW62"/>
<dbReference type="InterPro" id="IPR003743">
    <property type="entry name" value="Zf-RING_7"/>
</dbReference>
<protein>
    <submittedName>
        <fullName evidence="4">Zinc ribbon domain protein</fullName>
    </submittedName>
</protein>
<dbReference type="PANTHER" id="PTHR39082:SF1">
    <property type="entry name" value="SCAVENGER RECEPTOR CLASS A MEMBER 3"/>
    <property type="match status" value="1"/>
</dbReference>
<dbReference type="Pfam" id="PF02591">
    <property type="entry name" value="Zn_ribbon_9"/>
    <property type="match status" value="1"/>
</dbReference>
<keyword evidence="1" id="KW-0175">Coiled coil</keyword>
<feature type="domain" description="C4-type zinc ribbon" evidence="3">
    <location>
        <begin position="199"/>
        <end position="231"/>
    </location>
</feature>
<dbReference type="PATRIC" id="fig|1125725.3.peg.1186"/>
<organism evidence="4 6">
    <name type="scientific">Treponema socranskii subsp. socranskii VPI DR56BR1116 = ATCC 35536</name>
    <dbReference type="NCBI Taxonomy" id="1125725"/>
    <lineage>
        <taxon>Bacteria</taxon>
        <taxon>Pseudomonadati</taxon>
        <taxon>Spirochaetota</taxon>
        <taxon>Spirochaetia</taxon>
        <taxon>Spirochaetales</taxon>
        <taxon>Treponemataceae</taxon>
        <taxon>Treponema</taxon>
    </lineage>
</organism>
<evidence type="ECO:0000256" key="2">
    <source>
        <dbReference type="SAM" id="MobiDB-lite"/>
    </source>
</evidence>
<feature type="compositionally biased region" description="Acidic residues" evidence="2">
    <location>
        <begin position="251"/>
        <end position="305"/>
    </location>
</feature>
<dbReference type="Gene3D" id="1.10.287.1490">
    <property type="match status" value="1"/>
</dbReference>
<dbReference type="OrthoDB" id="9795058at2"/>
<keyword evidence="7" id="KW-1185">Reference proteome</keyword>
<dbReference type="STRING" id="1125725.HMPREF1325_0404"/>
<proteinExistence type="predicted"/>
<dbReference type="eggNOG" id="COG1579">
    <property type="taxonomic scope" value="Bacteria"/>
</dbReference>
<evidence type="ECO:0000256" key="1">
    <source>
        <dbReference type="SAM" id="Coils"/>
    </source>
</evidence>
<accession>U1GW62</accession>
<dbReference type="EMBL" id="AVQI01000072">
    <property type="protein sequence ID" value="ERJ99818.1"/>
    <property type="molecule type" value="Genomic_DNA"/>
</dbReference>
<reference evidence="6 7" key="1">
    <citation type="submission" date="2013-08" db="EMBL/GenBank/DDBJ databases">
        <authorList>
            <person name="Durkin A.S."/>
            <person name="Haft D.R."/>
            <person name="McCorrison J."/>
            <person name="Torralba M."/>
            <person name="Gillis M."/>
            <person name="Haft D.H."/>
            <person name="Methe B."/>
            <person name="Sutton G."/>
            <person name="Nelson K.E."/>
        </authorList>
    </citation>
    <scope>NUCLEOTIDE SEQUENCE [LARGE SCALE GENOMIC DNA]</scope>
    <source>
        <strain evidence="5 7">ATCC 35536</strain>
        <strain evidence="4 6">VPI DR56BR1116</strain>
    </source>
</reference>
<gene>
    <name evidence="5" type="ORF">HMPREF0860_0548</name>
    <name evidence="4" type="ORF">HMPREF1325_0404</name>
</gene>
<dbReference type="PANTHER" id="PTHR39082">
    <property type="entry name" value="PHOSPHOLIPASE C-BETA-2-RELATED"/>
    <property type="match status" value="1"/>
</dbReference>
<dbReference type="Proteomes" id="UP000016646">
    <property type="component" value="Unassembled WGS sequence"/>
</dbReference>
<feature type="region of interest" description="Disordered" evidence="2">
    <location>
        <begin position="246"/>
        <end position="305"/>
    </location>
</feature>
<evidence type="ECO:0000313" key="4">
    <source>
        <dbReference type="EMBL" id="ERF60819.1"/>
    </source>
</evidence>
<sequence>MVMTKVFDKLKDLQEILVHKYDLERKVREAPKQLTSQEELLDRMKKEFIGKNTDYEEAKAKVARLQSELDEAVKSRESGEKGMDNITTHREYEALDRQISEASLKEQDIRKDLQKEEKTLADLNDNLKQVEAMIKSQEADLNAGRASLDKELNSYKSELAALQKKENKITPDLDQEILFKFERIIQRNTQGIVAVKNGVCQGCCMFLPAQFANEVRKNEDILFCPYCSRILYYEEASEDQKQSFTGSLANLDDDDDFEDDFEDEDEENEEKEAAGDDDEIFDEEDDIDDDENEEDDIDDEDDDQS</sequence>
<feature type="coiled-coil region" evidence="1">
    <location>
        <begin position="106"/>
        <end position="165"/>
    </location>
</feature>
<comment type="caution">
    <text evidence="4">The sequence shown here is derived from an EMBL/GenBank/DDBJ whole genome shotgun (WGS) entry which is preliminary data.</text>
</comment>
<dbReference type="InterPro" id="IPR052376">
    <property type="entry name" value="Oxidative_Scav/Glycosyltrans"/>
</dbReference>
<dbReference type="EMBL" id="AUZJ01000029">
    <property type="protein sequence ID" value="ERF60819.1"/>
    <property type="molecule type" value="Genomic_DNA"/>
</dbReference>
<evidence type="ECO:0000313" key="6">
    <source>
        <dbReference type="Proteomes" id="UP000016412"/>
    </source>
</evidence>
<dbReference type="Proteomes" id="UP000016412">
    <property type="component" value="Unassembled WGS sequence"/>
</dbReference>
<evidence type="ECO:0000259" key="3">
    <source>
        <dbReference type="Pfam" id="PF02591"/>
    </source>
</evidence>
<name>U1GW62_TRESO</name>
<evidence type="ECO:0000313" key="5">
    <source>
        <dbReference type="EMBL" id="ERJ99818.1"/>
    </source>
</evidence>